<proteinExistence type="predicted"/>
<reference evidence="1 2" key="1">
    <citation type="submission" date="2018-04" db="EMBL/GenBank/DDBJ databases">
        <authorList>
            <person name="Vogel A."/>
        </authorList>
    </citation>
    <scope>NUCLEOTIDE SEQUENCE [LARGE SCALE GENOMIC DNA]</scope>
</reference>
<sequence>MGKLNWGKWVGEWLLAAEEEAVAVAVAVCLSSPVCDSDRSTARTQQKLHLLGDREITSKFEQIPVYR</sequence>
<dbReference type="AlphaFoldDB" id="A0A484KGL1"/>
<protein>
    <submittedName>
        <fullName evidence="1">Uncharacterized protein</fullName>
    </submittedName>
</protein>
<evidence type="ECO:0000313" key="1">
    <source>
        <dbReference type="EMBL" id="VFQ61242.1"/>
    </source>
</evidence>
<keyword evidence="2" id="KW-1185">Reference proteome</keyword>
<dbReference type="EMBL" id="OOIL02000150">
    <property type="protein sequence ID" value="VFQ61242.1"/>
    <property type="molecule type" value="Genomic_DNA"/>
</dbReference>
<gene>
    <name evidence="1" type="ORF">CCAM_LOCUS3018</name>
</gene>
<evidence type="ECO:0000313" key="2">
    <source>
        <dbReference type="Proteomes" id="UP000595140"/>
    </source>
</evidence>
<name>A0A484KGL1_9ASTE</name>
<dbReference type="Proteomes" id="UP000595140">
    <property type="component" value="Unassembled WGS sequence"/>
</dbReference>
<organism evidence="1 2">
    <name type="scientific">Cuscuta campestris</name>
    <dbReference type="NCBI Taxonomy" id="132261"/>
    <lineage>
        <taxon>Eukaryota</taxon>
        <taxon>Viridiplantae</taxon>
        <taxon>Streptophyta</taxon>
        <taxon>Embryophyta</taxon>
        <taxon>Tracheophyta</taxon>
        <taxon>Spermatophyta</taxon>
        <taxon>Magnoliopsida</taxon>
        <taxon>eudicotyledons</taxon>
        <taxon>Gunneridae</taxon>
        <taxon>Pentapetalae</taxon>
        <taxon>asterids</taxon>
        <taxon>lamiids</taxon>
        <taxon>Solanales</taxon>
        <taxon>Convolvulaceae</taxon>
        <taxon>Cuscuteae</taxon>
        <taxon>Cuscuta</taxon>
        <taxon>Cuscuta subgen. Grammica</taxon>
        <taxon>Cuscuta sect. Cleistogrammica</taxon>
    </lineage>
</organism>
<accession>A0A484KGL1</accession>